<dbReference type="Gene3D" id="3.40.50.11690">
    <property type="entry name" value="Cell division protein FtsQ/DivIB"/>
    <property type="match status" value="1"/>
</dbReference>
<dbReference type="STRING" id="396588.Tgr7_0773"/>
<comment type="subunit">
    <text evidence="9">Part of a complex composed of FtsB, FtsL and FtsQ.</text>
</comment>
<keyword evidence="8 9" id="KW-0131">Cell cycle</keyword>
<evidence type="ECO:0000256" key="5">
    <source>
        <dbReference type="ARBA" id="ARBA00022692"/>
    </source>
</evidence>
<dbReference type="OrthoDB" id="9790370at2"/>
<dbReference type="AlphaFoldDB" id="B8GMN3"/>
<evidence type="ECO:0000256" key="4">
    <source>
        <dbReference type="ARBA" id="ARBA00022618"/>
    </source>
</evidence>
<evidence type="ECO:0000256" key="9">
    <source>
        <dbReference type="HAMAP-Rule" id="MF_00911"/>
    </source>
</evidence>
<dbReference type="GO" id="GO:0032153">
    <property type="term" value="C:cell division site"/>
    <property type="evidence" value="ECO:0007669"/>
    <property type="project" value="UniProtKB-UniRule"/>
</dbReference>
<dbReference type="GO" id="GO:0005886">
    <property type="term" value="C:plasma membrane"/>
    <property type="evidence" value="ECO:0007669"/>
    <property type="project" value="UniProtKB-SubCell"/>
</dbReference>
<dbReference type="Pfam" id="PF03799">
    <property type="entry name" value="FtsQ_DivIB_C"/>
    <property type="match status" value="1"/>
</dbReference>
<dbReference type="HOGENOM" id="CLU_064041_1_1_6"/>
<keyword evidence="4 9" id="KW-0132">Cell division</keyword>
<comment type="similarity">
    <text evidence="9">Belongs to the FtsQ/DivIB family. FtsQ subfamily.</text>
</comment>
<evidence type="ECO:0000256" key="7">
    <source>
        <dbReference type="ARBA" id="ARBA00023136"/>
    </source>
</evidence>
<dbReference type="InterPro" id="IPR045335">
    <property type="entry name" value="FtsQ_C_sf"/>
</dbReference>
<keyword evidence="6 9" id="KW-1133">Transmembrane helix</keyword>
<dbReference type="InterPro" id="IPR005548">
    <property type="entry name" value="Cell_div_FtsQ/DivIB_C"/>
</dbReference>
<sequence precursor="true">MAKRDAMARKQRDIAPWWRGLELRRWLRRGLALGVVLMFAAALGYAADWALRPDTLPIRAVQIEGQFHHLERRDLESALGPYVSGGFFSVDLPAVERAAMALPWVYGVSVRRLWPDTLQVQVTEQVPVARWGEDALVNRYGDVFRPAPESLPGGLPSLTGGEGRQRSLMRRYLAVQARLADVGLEVRGLREDARQAWTIELVGGGEVLMGRGAGEVQLERLLRAYPHIAAQRDAPVRRMDLRYTNGIAVAWGEAAPVAH</sequence>
<evidence type="ECO:0000259" key="10">
    <source>
        <dbReference type="PROSITE" id="PS51779"/>
    </source>
</evidence>
<organism evidence="11 12">
    <name type="scientific">Thioalkalivibrio sulfidiphilus (strain HL-EbGR7)</name>
    <dbReference type="NCBI Taxonomy" id="396588"/>
    <lineage>
        <taxon>Bacteria</taxon>
        <taxon>Pseudomonadati</taxon>
        <taxon>Pseudomonadota</taxon>
        <taxon>Gammaproteobacteria</taxon>
        <taxon>Chromatiales</taxon>
        <taxon>Ectothiorhodospiraceae</taxon>
        <taxon>Thioalkalivibrio</taxon>
    </lineage>
</organism>
<dbReference type="eggNOG" id="COG1589">
    <property type="taxonomic scope" value="Bacteria"/>
</dbReference>
<dbReference type="InterPro" id="IPR013685">
    <property type="entry name" value="POTRA_FtsQ_type"/>
</dbReference>
<reference evidence="11 12" key="1">
    <citation type="journal article" date="2011" name="Stand. Genomic Sci.">
        <title>Complete genome sequence of 'Thioalkalivibrio sulfidophilus' HL-EbGr7.</title>
        <authorList>
            <person name="Muyzer G."/>
            <person name="Sorokin D.Y."/>
            <person name="Mavromatis K."/>
            <person name="Lapidus A."/>
            <person name="Clum A."/>
            <person name="Ivanova N."/>
            <person name="Pati A."/>
            <person name="d'Haeseleer P."/>
            <person name="Woyke T."/>
            <person name="Kyrpides N.C."/>
        </authorList>
    </citation>
    <scope>NUCLEOTIDE SEQUENCE [LARGE SCALE GENOMIC DNA]</scope>
    <source>
        <strain evidence="11 12">HL-EbGR7</strain>
    </source>
</reference>
<keyword evidence="3 9" id="KW-0997">Cell inner membrane</keyword>
<dbReference type="HAMAP" id="MF_00911">
    <property type="entry name" value="FtsQ_subfam"/>
    <property type="match status" value="1"/>
</dbReference>
<dbReference type="Gene3D" id="3.10.20.310">
    <property type="entry name" value="membrane protein fhac"/>
    <property type="match status" value="1"/>
</dbReference>
<evidence type="ECO:0000256" key="6">
    <source>
        <dbReference type="ARBA" id="ARBA00022989"/>
    </source>
</evidence>
<protein>
    <recommendedName>
        <fullName evidence="9">Cell division protein FtsQ</fullName>
    </recommendedName>
</protein>
<dbReference type="PANTHER" id="PTHR35851">
    <property type="entry name" value="CELL DIVISION PROTEIN FTSQ"/>
    <property type="match status" value="1"/>
</dbReference>
<dbReference type="Proteomes" id="UP000002383">
    <property type="component" value="Chromosome"/>
</dbReference>
<comment type="function">
    <text evidence="9">Essential cell division protein. May link together the upstream cell division proteins, which are predominantly cytoplasmic, with the downstream cell division proteins, which are predominantly periplasmic. May control correct divisome assembly.</text>
</comment>
<evidence type="ECO:0000256" key="3">
    <source>
        <dbReference type="ARBA" id="ARBA00022519"/>
    </source>
</evidence>
<keyword evidence="5 9" id="KW-0812">Transmembrane</keyword>
<keyword evidence="12" id="KW-1185">Reference proteome</keyword>
<dbReference type="PANTHER" id="PTHR35851:SF1">
    <property type="entry name" value="CELL DIVISION PROTEIN FTSQ"/>
    <property type="match status" value="1"/>
</dbReference>
<dbReference type="InterPro" id="IPR034746">
    <property type="entry name" value="POTRA"/>
</dbReference>
<evidence type="ECO:0000256" key="1">
    <source>
        <dbReference type="ARBA" id="ARBA00004370"/>
    </source>
</evidence>
<comment type="subcellular location">
    <subcellularLocation>
        <location evidence="9">Cell inner membrane</location>
        <topology evidence="9">Single-pass type II membrane protein</topology>
    </subcellularLocation>
    <subcellularLocation>
        <location evidence="1">Membrane</location>
    </subcellularLocation>
    <text evidence="9">Localizes to the division septum.</text>
</comment>
<dbReference type="EMBL" id="CP001339">
    <property type="protein sequence ID" value="ACL71865.1"/>
    <property type="molecule type" value="Genomic_DNA"/>
</dbReference>
<dbReference type="PROSITE" id="PS51779">
    <property type="entry name" value="POTRA"/>
    <property type="match status" value="1"/>
</dbReference>
<dbReference type="GO" id="GO:0090529">
    <property type="term" value="P:cell septum assembly"/>
    <property type="evidence" value="ECO:0007669"/>
    <property type="project" value="InterPro"/>
</dbReference>
<gene>
    <name evidence="9" type="primary">ftsQ</name>
    <name evidence="11" type="ordered locus">Tgr7_0773</name>
</gene>
<dbReference type="KEGG" id="tgr:Tgr7_0773"/>
<feature type="domain" description="POTRA" evidence="10">
    <location>
        <begin position="56"/>
        <end position="125"/>
    </location>
</feature>
<proteinExistence type="inferred from homology"/>
<evidence type="ECO:0000256" key="8">
    <source>
        <dbReference type="ARBA" id="ARBA00023306"/>
    </source>
</evidence>
<evidence type="ECO:0000313" key="11">
    <source>
        <dbReference type="EMBL" id="ACL71865.1"/>
    </source>
</evidence>
<dbReference type="Pfam" id="PF08478">
    <property type="entry name" value="POTRA_1"/>
    <property type="match status" value="1"/>
</dbReference>
<dbReference type="InterPro" id="IPR026579">
    <property type="entry name" value="FtsQ"/>
</dbReference>
<keyword evidence="7 9" id="KW-0472">Membrane</keyword>
<dbReference type="GO" id="GO:0043093">
    <property type="term" value="P:FtsZ-dependent cytokinesis"/>
    <property type="evidence" value="ECO:0007669"/>
    <property type="project" value="UniProtKB-UniRule"/>
</dbReference>
<evidence type="ECO:0000256" key="2">
    <source>
        <dbReference type="ARBA" id="ARBA00022475"/>
    </source>
</evidence>
<accession>B8GMN3</accession>
<name>B8GMN3_THISH</name>
<keyword evidence="2 9" id="KW-1003">Cell membrane</keyword>
<dbReference type="RefSeq" id="WP_012637353.1">
    <property type="nucleotide sequence ID" value="NC_011901.1"/>
</dbReference>
<evidence type="ECO:0000313" key="12">
    <source>
        <dbReference type="Proteomes" id="UP000002383"/>
    </source>
</evidence>